<dbReference type="PANTHER" id="PTHR13322:SF2">
    <property type="entry name" value="INTEGRATOR COMPLEX SUBUNIT 7"/>
    <property type="match status" value="1"/>
</dbReference>
<dbReference type="InterPro" id="IPR056516">
    <property type="entry name" value="INTS7_N"/>
</dbReference>
<evidence type="ECO:0000259" key="2">
    <source>
        <dbReference type="Pfam" id="PF24436"/>
    </source>
</evidence>
<dbReference type="InterPro" id="IPR033060">
    <property type="entry name" value="INTS7"/>
</dbReference>
<proteinExistence type="inferred from homology"/>
<organism evidence="3 4">
    <name type="scientific">Bifiguratus adelaidae</name>
    <dbReference type="NCBI Taxonomy" id="1938954"/>
    <lineage>
        <taxon>Eukaryota</taxon>
        <taxon>Fungi</taxon>
        <taxon>Fungi incertae sedis</taxon>
        <taxon>Mucoromycota</taxon>
        <taxon>Mucoromycotina</taxon>
        <taxon>Endogonomycetes</taxon>
        <taxon>Endogonales</taxon>
        <taxon>Endogonales incertae sedis</taxon>
        <taxon>Bifiguratus</taxon>
    </lineage>
</organism>
<dbReference type="GO" id="GO:0034472">
    <property type="term" value="P:snRNA 3'-end processing"/>
    <property type="evidence" value="ECO:0007669"/>
    <property type="project" value="TreeGrafter"/>
</dbReference>
<evidence type="ECO:0000256" key="1">
    <source>
        <dbReference type="ARBA" id="ARBA00008565"/>
    </source>
</evidence>
<dbReference type="PANTHER" id="PTHR13322">
    <property type="entry name" value="C1ORF73 PROTEIN"/>
    <property type="match status" value="1"/>
</dbReference>
<dbReference type="EMBL" id="MVBO01000001">
    <property type="protein sequence ID" value="OZJ06918.1"/>
    <property type="molecule type" value="Genomic_DNA"/>
</dbReference>
<accession>A0A261Y8L6</accession>
<dbReference type="SUPFAM" id="SSF48371">
    <property type="entry name" value="ARM repeat"/>
    <property type="match status" value="1"/>
</dbReference>
<dbReference type="AlphaFoldDB" id="A0A261Y8L6"/>
<comment type="similarity">
    <text evidence="1">Belongs to the Integrator subunit 7 family.</text>
</comment>
<dbReference type="InterPro" id="IPR016024">
    <property type="entry name" value="ARM-type_fold"/>
</dbReference>
<dbReference type="Pfam" id="PF24436">
    <property type="entry name" value="INTS7_N"/>
    <property type="match status" value="1"/>
</dbReference>
<sequence>MAPAEQKDDGYKQLLELEKKFISKPSPGNQLELVARQLEAVAQFPRFFDNHSFPVIVNAGILKLADWFRNSSNSVRFQIYKSILRASERHLKKLINVDEVVRRLTPVIASNDPIARAVTLRVLGCMSPILAGNLDVQYWFAIRLENACDQELHAALYACNMLAGADAQFAGRISQTVFRRIQEPTLDVLCRQKFIQFIRHIHRDAKQYTMARWTLLDLLGDVNQIAIAETRLTITVLETLTALEEKKRIHTAEQMRLLLGLATSNQCDREIRITSLKCMVYLAKHGIEVDEGHLLEILDLKRCTSKREEALSLRFAVSAVDNMPLSRKKQWSSDPSVSVLLQQLLHKSQDSTRSNLSLALATLLLKLPHTSDSKVLQTIIESTAETISTSFKTAICKLDRASDKMRRNMQQLVRKQSIALRNLAKYTSIAATRRIIENVGLRTVCELICALARNEEGIKMVESSLYDAANACADDPSSLTILLHALVSLHDGSMSPPLTDVFQHHLEKLGGASDIQYSFKRNCWEIYKLARHLLFSGHSDLALHTFQHLPVMSNEIYGFWMRLLRDFAAIDINSKKATVSTGMDVDIPSGANGNDSKPSWSHLDVTLQKMAEKGWDMDFQHWYLHIRMIQWDVKILGSKFSGNLDTLLQLRHKVLELRSRISFLRQYFIDTDINSTKEMQKQEQTCVACDKLIRLLLCLTKENDLDGIVTELYHFYEWQQQNIANFRAMENSMSPASKIPTLQIEPDMLDRVDAEQMVYRSWLEALLRDGSKVLQQSLQDMPSIPRQFLHHIKPSGMQVRTDPPILPTSHLPINLQTVIVMEIEGILQPQSHTQIAQGRKLQSVEIKVFISWEDLRQRGSQMDKLMAIHHPTSSPESLSSTNAMAIGPPLIFKSALVSSYFSNNLFIDLCHLANEALAKSKDVPKPPLWLASERRFQYFNEAWLYIAFDGIDVNGDRWHLGPGIAGRLGW</sequence>
<name>A0A261Y8L6_9FUNG</name>
<evidence type="ECO:0000313" key="3">
    <source>
        <dbReference type="EMBL" id="OZJ06918.1"/>
    </source>
</evidence>
<dbReference type="GO" id="GO:0032039">
    <property type="term" value="C:integrator complex"/>
    <property type="evidence" value="ECO:0007669"/>
    <property type="project" value="InterPro"/>
</dbReference>
<protein>
    <recommendedName>
        <fullName evidence="2">Integrator complex subunit 7 N-terminal domain-containing protein</fullName>
    </recommendedName>
</protein>
<dbReference type="Proteomes" id="UP000242875">
    <property type="component" value="Unassembled WGS sequence"/>
</dbReference>
<gene>
    <name evidence="3" type="ORF">BZG36_00158</name>
</gene>
<comment type="caution">
    <text evidence="3">The sequence shown here is derived from an EMBL/GenBank/DDBJ whole genome shotgun (WGS) entry which is preliminary data.</text>
</comment>
<keyword evidence="4" id="KW-1185">Reference proteome</keyword>
<dbReference type="OrthoDB" id="275783at2759"/>
<feature type="domain" description="Integrator complex subunit 7 N-terminal" evidence="2">
    <location>
        <begin position="34"/>
        <end position="534"/>
    </location>
</feature>
<evidence type="ECO:0000313" key="4">
    <source>
        <dbReference type="Proteomes" id="UP000242875"/>
    </source>
</evidence>
<reference evidence="3 4" key="1">
    <citation type="journal article" date="2017" name="Mycologia">
        <title>Bifiguratus adelaidae, gen. et sp. nov., a new member of Mucoromycotina in endophytic and soil-dwelling habitats.</title>
        <authorList>
            <person name="Torres-Cruz T.J."/>
            <person name="Billingsley Tobias T.L."/>
            <person name="Almatruk M."/>
            <person name="Hesse C."/>
            <person name="Kuske C.R."/>
            <person name="Desiro A."/>
            <person name="Benucci G.M."/>
            <person name="Bonito G."/>
            <person name="Stajich J.E."/>
            <person name="Dunlap C."/>
            <person name="Arnold A.E."/>
            <person name="Porras-Alfaro A."/>
        </authorList>
    </citation>
    <scope>NUCLEOTIDE SEQUENCE [LARGE SCALE GENOMIC DNA]</scope>
    <source>
        <strain evidence="3 4">AZ0501</strain>
    </source>
</reference>